<dbReference type="Proteomes" id="UP000799118">
    <property type="component" value="Unassembled WGS sequence"/>
</dbReference>
<dbReference type="AlphaFoldDB" id="A0A6A4GKG6"/>
<evidence type="ECO:0000313" key="2">
    <source>
        <dbReference type="EMBL" id="KAE9385906.1"/>
    </source>
</evidence>
<keyword evidence="3" id="KW-1185">Reference proteome</keyword>
<protein>
    <submittedName>
        <fullName evidence="2">Uncharacterized protein</fullName>
    </submittedName>
</protein>
<sequence>MPSSNRRFDCRCDLCTQVQPDGRVLRPKGLKLPASTFYAHTRSQRDRMTTQHNASDFASASGSSSASTSTGANEASRSSCMTAQRNAGDFISAPGSSASASTWPNEASRSSDQHPPGPPSAMGVAIEEPMDIDSEDPAIALADELVAEIDDRVLSIQVIRSLEFFIPPSNPPPSTPLDGSSIPNSGRLSLDLRKPCNGWFIDTEARFVEIISQMQQKGNGRPEWHHVEDAASTALTTIYSVKLKHYEGQLSLANNTKTVDNRRYFRSLVHTNRQVASTTLAALIMYIRFHHTTRDMRVTLALLQSILRTTNASPFAEQIPKDIHTIVNYYGLHSHFLTFISCPQCFSLYDIDKDDSTRNGDLFAKGHQTDRCSSKFKPDGPECGADLWRA</sequence>
<name>A0A6A4GKG6_9AGAR</name>
<evidence type="ECO:0000256" key="1">
    <source>
        <dbReference type="SAM" id="MobiDB-lite"/>
    </source>
</evidence>
<feature type="compositionally biased region" description="Polar residues" evidence="1">
    <location>
        <begin position="94"/>
        <end position="110"/>
    </location>
</feature>
<organism evidence="2 3">
    <name type="scientific">Gymnopus androsaceus JB14</name>
    <dbReference type="NCBI Taxonomy" id="1447944"/>
    <lineage>
        <taxon>Eukaryota</taxon>
        <taxon>Fungi</taxon>
        <taxon>Dikarya</taxon>
        <taxon>Basidiomycota</taxon>
        <taxon>Agaricomycotina</taxon>
        <taxon>Agaricomycetes</taxon>
        <taxon>Agaricomycetidae</taxon>
        <taxon>Agaricales</taxon>
        <taxon>Marasmiineae</taxon>
        <taxon>Omphalotaceae</taxon>
        <taxon>Gymnopus</taxon>
    </lineage>
</organism>
<accession>A0A6A4GKG6</accession>
<feature type="compositionally biased region" description="Low complexity" evidence="1">
    <location>
        <begin position="53"/>
        <end position="76"/>
    </location>
</feature>
<dbReference type="EMBL" id="ML769933">
    <property type="protein sequence ID" value="KAE9385906.1"/>
    <property type="molecule type" value="Genomic_DNA"/>
</dbReference>
<proteinExistence type="predicted"/>
<evidence type="ECO:0000313" key="3">
    <source>
        <dbReference type="Proteomes" id="UP000799118"/>
    </source>
</evidence>
<dbReference type="OrthoDB" id="3248986at2759"/>
<reference evidence="2" key="1">
    <citation type="journal article" date="2019" name="Environ. Microbiol.">
        <title>Fungal ecological strategies reflected in gene transcription - a case study of two litter decomposers.</title>
        <authorList>
            <person name="Barbi F."/>
            <person name="Kohler A."/>
            <person name="Barry K."/>
            <person name="Baskaran P."/>
            <person name="Daum C."/>
            <person name="Fauchery L."/>
            <person name="Ihrmark K."/>
            <person name="Kuo A."/>
            <person name="LaButti K."/>
            <person name="Lipzen A."/>
            <person name="Morin E."/>
            <person name="Grigoriev I.V."/>
            <person name="Henrissat B."/>
            <person name="Lindahl B."/>
            <person name="Martin F."/>
        </authorList>
    </citation>
    <scope>NUCLEOTIDE SEQUENCE</scope>
    <source>
        <strain evidence="2">JB14</strain>
    </source>
</reference>
<feature type="region of interest" description="Disordered" evidence="1">
    <location>
        <begin position="36"/>
        <end position="124"/>
    </location>
</feature>
<gene>
    <name evidence="2" type="ORF">BT96DRAFT_1006607</name>
</gene>